<dbReference type="Proteomes" id="UP000189701">
    <property type="component" value="Unplaced"/>
</dbReference>
<reference evidence="3" key="2">
    <citation type="submission" date="2025-08" db="UniProtKB">
        <authorList>
            <consortium name="RefSeq"/>
        </authorList>
    </citation>
    <scope>IDENTIFICATION</scope>
    <source>
        <tissue evidence="3">Leaf</tissue>
    </source>
</reference>
<feature type="non-terminal residue" evidence="3">
    <location>
        <position position="1"/>
    </location>
</feature>
<protein>
    <submittedName>
        <fullName evidence="3">Uncharacterized protein LOC104229517</fullName>
    </submittedName>
</protein>
<dbReference type="eggNOG" id="ENOG502RJNC">
    <property type="taxonomic scope" value="Eukaryota"/>
</dbReference>
<dbReference type="Pfam" id="PF10551">
    <property type="entry name" value="MULE"/>
    <property type="match status" value="1"/>
</dbReference>
<accession>A0A1U7WKI6</accession>
<organism evidence="2 3">
    <name type="scientific">Nicotiana sylvestris</name>
    <name type="common">Wood tobacco</name>
    <name type="synonym">South American tobacco</name>
    <dbReference type="NCBI Taxonomy" id="4096"/>
    <lineage>
        <taxon>Eukaryota</taxon>
        <taxon>Viridiplantae</taxon>
        <taxon>Streptophyta</taxon>
        <taxon>Embryophyta</taxon>
        <taxon>Tracheophyta</taxon>
        <taxon>Spermatophyta</taxon>
        <taxon>Magnoliopsida</taxon>
        <taxon>eudicotyledons</taxon>
        <taxon>Gunneridae</taxon>
        <taxon>Pentapetalae</taxon>
        <taxon>asterids</taxon>
        <taxon>lamiids</taxon>
        <taxon>Solanales</taxon>
        <taxon>Solanaceae</taxon>
        <taxon>Nicotianoideae</taxon>
        <taxon>Nicotianeae</taxon>
        <taxon>Nicotiana</taxon>
    </lineage>
</organism>
<dbReference type="STRING" id="4096.A0A1U7WKI6"/>
<dbReference type="InterPro" id="IPR018289">
    <property type="entry name" value="MULE_transposase_dom"/>
</dbReference>
<evidence type="ECO:0000313" key="2">
    <source>
        <dbReference type="Proteomes" id="UP000189701"/>
    </source>
</evidence>
<name>A0A1U7WKI6_NICSY</name>
<evidence type="ECO:0000313" key="3">
    <source>
        <dbReference type="RefSeq" id="XP_009780472.1"/>
    </source>
</evidence>
<dbReference type="PANTHER" id="PTHR31973">
    <property type="entry name" value="POLYPROTEIN, PUTATIVE-RELATED"/>
    <property type="match status" value="1"/>
</dbReference>
<sequence length="478" mass="55872">DCDWRFKASSINKSELFKVREFNDNHTCPLKDKVYEQRQASSSLISGIIRTKLTNHKRKYTPRDIIDDVKSDLGVDVSYMLAWRAKEKAMNFLRGEPADSYKKLPGYLYTMDKTYPGSHIRMEKSSKNEFMYVYISLYAFIRGFDHCRPIVIVDRSHLKSYYTGTFVYASTLDGAGHILPLAYGVIDSENDAAWTWFFEQFKIAYGVRGNMCIVSDRNENIIKSVSRVYPYLPHCACIWHLWNNVYKKFKKSHAKLSEIYFSMAKAYTQTEFDSLMEKVEKVNIRVKEYLELAGYEKWARLYVPVNRGWTMTSNIAESINAALVSERELPIYDFLEEVRKMFGRWNCSNLKEATQTYKTLGKKYQEMLELNDTMCTRMTSKFLMPEEYCSSYYKPSTIVMTYDVPVYPLPDKNDWNIPEHVAEEVVLPPKWKRPPGRPKKKRDKNLSELLLPKNQHSCSICGQGGHNKRTCRNAPHNK</sequence>
<gene>
    <name evidence="3" type="primary">LOC104229517</name>
</gene>
<dbReference type="RefSeq" id="XP_009780472.1">
    <property type="nucleotide sequence ID" value="XM_009782170.1"/>
</dbReference>
<feature type="domain" description="MULE transposase" evidence="1">
    <location>
        <begin position="151"/>
        <end position="244"/>
    </location>
</feature>
<dbReference type="AlphaFoldDB" id="A0A1U7WKI6"/>
<dbReference type="PANTHER" id="PTHR31973:SF113">
    <property type="entry name" value="PROTEIN FAR1-RELATED SEQUENCE 5-LIKE"/>
    <property type="match status" value="1"/>
</dbReference>
<evidence type="ECO:0000259" key="1">
    <source>
        <dbReference type="Pfam" id="PF10551"/>
    </source>
</evidence>
<proteinExistence type="predicted"/>
<reference evidence="2" key="1">
    <citation type="journal article" date="2013" name="Genome Biol.">
        <title>Reference genomes and transcriptomes of Nicotiana sylvestris and Nicotiana tomentosiformis.</title>
        <authorList>
            <person name="Sierro N."/>
            <person name="Battey J.N."/>
            <person name="Ouadi S."/>
            <person name="Bovet L."/>
            <person name="Goepfert S."/>
            <person name="Bakaher N."/>
            <person name="Peitsch M.C."/>
            <person name="Ivanov N.V."/>
        </authorList>
    </citation>
    <scope>NUCLEOTIDE SEQUENCE [LARGE SCALE GENOMIC DNA]</scope>
</reference>
<keyword evidence="2" id="KW-1185">Reference proteome</keyword>